<sequence length="1127" mass="126349">MSKVKVKTLMGATAVVLIFLIIIVAFLFYAFPESMASSLGLGPYEGDRILTVSCLVAVFVLLLGWITEKLFTLSGKSGLYVQWGKNKQQQLSKNASVIGFDDEQGEAVIDANTIQVHLRLRYGRFWRRKVKLLLVQGQDAEIEFATPGLKQEGWQEQDGVVLFYGGAPEQVLPDQYLSSIQAVSPTRPLDGCVLVFDLPSLPTQVERDNVLRRHQQLSSSLGWRVPVWLWLIEKSLWKEESGTSSPIGAVFQSRATPEQAVADLTDLVTPLRDAGMEVLLQSPQQSWLLRISEQLQKQLQSQLGALLQHIMAGHASLQVQGVILSAEQRFPHRQSNALGSSSVWQTFFNTASGLKAKKLGWNARQAAQVTILTLLLLWCAGAITSFIVNQTAIRHAEETARIAADKQVPLGERLKNQYVLQEDIARLQYRKTHGAPWYTRFGLNQDSQTLARLWPLYTQNHQALMKAATMDELKMQLAAYVALPPASSAREQNTQLAYNALKLYLMLASTDHVDTTWLTQNLLTIWPERSGVSKGEWQHLAPSLFQFWADNLPKHSELSLKPDMTLVNTTRKILLKQIGQQNAEAGLYQEVLKQVASNWPDLTLMDMVGDTDAQLLFSTDEIVPGVFTRQAWEEQVKAAIDEVVNKRRNEIDWVLTDKTQAVDNEVSPEALKARLTERYFVDFGNSWLNMINSIQWHQADSLSEVIAQLNVLADVRQSPLVALMNTLAWQGKTGQKTEALADNIVDSAVKLLDKKKHVKQFIEQNQAPKGPLDDVFGPILEMMDGKDGTGKNGNLSFQSWLARVTQVRLKLQQVSNASDPQAMAKMLAQTVFQGKTIDLTDTLDYSNLVAASLGQEWNSFGQSLFVQPLEQAWRQILAPASDNLNTRWQTTIVAQWNKAFAGRYPFKATGSDASLPLLAQFLRSDSGRIDQFIKSNLGGIVHKEGNRWVVDPSMSQGLTINPEFLKAINQLADIADIVFAQGDANIRFELMARPSKGVAQVQLVLDGQKLDYFNQMESWKSFIWPGESYYPGVTLNWQSVRSGMQIYANYQGNWGLIRLLEQAEVTQLDSSRYQLVWRTKGGETLRFILRSELDSGPLALLKLQQFRLPNNIFLNTSDVVGDLVDPR</sequence>
<dbReference type="Pfam" id="PF06761">
    <property type="entry name" value="IcmF-related"/>
    <property type="match status" value="1"/>
</dbReference>
<feature type="transmembrane region" description="Helical" evidence="1">
    <location>
        <begin position="49"/>
        <end position="67"/>
    </location>
</feature>
<dbReference type="InterPro" id="IPR053156">
    <property type="entry name" value="T6SS_TssM-like"/>
</dbReference>
<feature type="domain" description="IcmF-related" evidence="3">
    <location>
        <begin position="426"/>
        <end position="729"/>
    </location>
</feature>
<name>A0AAI9MWL5_PROST</name>
<dbReference type="InterPro" id="IPR010623">
    <property type="entry name" value="IcmF_C"/>
</dbReference>
<comment type="caution">
    <text evidence="5">The sequence shown here is derived from an EMBL/GenBank/DDBJ whole genome shotgun (WGS) entry which is preliminary data.</text>
</comment>
<keyword evidence="1" id="KW-1133">Transmembrane helix</keyword>
<proteinExistence type="predicted"/>
<evidence type="ECO:0000313" key="5">
    <source>
        <dbReference type="EMBL" id="EMP9432691.1"/>
    </source>
</evidence>
<dbReference type="InterPro" id="IPR048677">
    <property type="entry name" value="TssM1_hel"/>
</dbReference>
<evidence type="ECO:0000256" key="1">
    <source>
        <dbReference type="SAM" id="Phobius"/>
    </source>
</evidence>
<feature type="transmembrane region" description="Helical" evidence="1">
    <location>
        <begin position="366"/>
        <end position="388"/>
    </location>
</feature>
<feature type="transmembrane region" description="Helical" evidence="1">
    <location>
        <begin position="9"/>
        <end position="29"/>
    </location>
</feature>
<gene>
    <name evidence="5" type="ORF">JRA39_001732</name>
</gene>
<dbReference type="PANTHER" id="PTHR36153">
    <property type="entry name" value="INNER MEMBRANE PROTEIN-RELATED"/>
    <property type="match status" value="1"/>
</dbReference>
<dbReference type="Pfam" id="PF06744">
    <property type="entry name" value="IcmF_C"/>
    <property type="match status" value="1"/>
</dbReference>
<dbReference type="EMBL" id="AAZDVE040000010">
    <property type="protein sequence ID" value="EMP9432691.1"/>
    <property type="molecule type" value="Genomic_DNA"/>
</dbReference>
<keyword evidence="1" id="KW-0472">Membrane</keyword>
<feature type="domain" description="Type VI secretion system component TssM1 helical" evidence="4">
    <location>
        <begin position="879"/>
        <end position="984"/>
    </location>
</feature>
<evidence type="ECO:0000259" key="3">
    <source>
        <dbReference type="Pfam" id="PF06761"/>
    </source>
</evidence>
<dbReference type="Pfam" id="PF21070">
    <property type="entry name" value="IcmF_helical"/>
    <property type="match status" value="1"/>
</dbReference>
<evidence type="ECO:0000259" key="2">
    <source>
        <dbReference type="Pfam" id="PF06744"/>
    </source>
</evidence>
<dbReference type="InterPro" id="IPR009612">
    <property type="entry name" value="IcmF-rel"/>
</dbReference>
<accession>A0AAI9MWL5</accession>
<dbReference type="AlphaFoldDB" id="A0AAI9MWL5"/>
<reference evidence="5" key="1">
    <citation type="submission" date="2024-02" db="EMBL/GenBank/DDBJ databases">
        <authorList>
            <consortium name="Clinical and Environmental Microbiology Branch: Whole genome sequencing antimicrobial resistance pathogens in the healthcare setting"/>
        </authorList>
    </citation>
    <scope>NUCLEOTIDE SEQUENCE</scope>
    <source>
        <strain evidence="5">2020GO-00142</strain>
    </source>
</reference>
<organism evidence="5">
    <name type="scientific">Providencia stuartii</name>
    <dbReference type="NCBI Taxonomy" id="588"/>
    <lineage>
        <taxon>Bacteria</taxon>
        <taxon>Pseudomonadati</taxon>
        <taxon>Pseudomonadota</taxon>
        <taxon>Gammaproteobacteria</taxon>
        <taxon>Enterobacterales</taxon>
        <taxon>Morganellaceae</taxon>
        <taxon>Providencia</taxon>
    </lineage>
</organism>
<feature type="domain" description="Type VI secretion system IcmF C-terminal" evidence="2">
    <location>
        <begin position="988"/>
        <end position="1092"/>
    </location>
</feature>
<protein>
    <submittedName>
        <fullName evidence="5">Type VI secretion protein VasK</fullName>
    </submittedName>
</protein>
<evidence type="ECO:0000259" key="4">
    <source>
        <dbReference type="Pfam" id="PF21070"/>
    </source>
</evidence>
<keyword evidence="1" id="KW-0812">Transmembrane</keyword>
<dbReference type="PANTHER" id="PTHR36153:SF1">
    <property type="entry name" value="TYPE VI SECRETION SYSTEM COMPONENT TSSM1"/>
    <property type="match status" value="1"/>
</dbReference>